<dbReference type="STRING" id="1080227.A8L45_03395"/>
<keyword evidence="5 8" id="KW-1133">Transmembrane helix</keyword>
<comment type="similarity">
    <text evidence="2">Belongs to the FliQ/MopD/SpaQ family.</text>
</comment>
<dbReference type="AlphaFoldDB" id="A0A1C3ER17"/>
<dbReference type="EMBL" id="LYBM01000003">
    <property type="protein sequence ID" value="ODA35672.1"/>
    <property type="molecule type" value="Genomic_DNA"/>
</dbReference>
<evidence type="ECO:0000313" key="10">
    <source>
        <dbReference type="Proteomes" id="UP000094936"/>
    </source>
</evidence>
<dbReference type="PANTHER" id="PTHR34040">
    <property type="entry name" value="FLAGELLAR BIOSYNTHETIC PROTEIN FLIQ"/>
    <property type="match status" value="1"/>
</dbReference>
<evidence type="ECO:0000256" key="5">
    <source>
        <dbReference type="ARBA" id="ARBA00022989"/>
    </source>
</evidence>
<keyword evidence="3" id="KW-1003">Cell membrane</keyword>
<protein>
    <submittedName>
        <fullName evidence="9">EscS/YscS/HrcS family type III secretion system export apparatus protein</fullName>
    </submittedName>
</protein>
<evidence type="ECO:0000256" key="7">
    <source>
        <dbReference type="ARBA" id="ARBA00023136"/>
    </source>
</evidence>
<comment type="caution">
    <text evidence="9">The sequence shown here is derived from an EMBL/GenBank/DDBJ whole genome shotgun (WGS) entry which is preliminary data.</text>
</comment>
<evidence type="ECO:0000256" key="6">
    <source>
        <dbReference type="ARBA" id="ARBA00023026"/>
    </source>
</evidence>
<dbReference type="Proteomes" id="UP000094936">
    <property type="component" value="Unassembled WGS sequence"/>
</dbReference>
<dbReference type="RefSeq" id="WP_068899215.1">
    <property type="nucleotide sequence ID" value="NZ_JBHUIF010000020.1"/>
</dbReference>
<evidence type="ECO:0000256" key="8">
    <source>
        <dbReference type="SAM" id="Phobius"/>
    </source>
</evidence>
<dbReference type="PIRSF" id="PIRSF004669">
    <property type="entry name" value="FliQ"/>
    <property type="match status" value="1"/>
</dbReference>
<comment type="subcellular location">
    <subcellularLocation>
        <location evidence="1">Cell membrane</location>
        <topology evidence="1">Multi-pass membrane protein</topology>
    </subcellularLocation>
</comment>
<dbReference type="Pfam" id="PF01313">
    <property type="entry name" value="Bac_export_3"/>
    <property type="match status" value="1"/>
</dbReference>
<evidence type="ECO:0000256" key="2">
    <source>
        <dbReference type="ARBA" id="ARBA00006156"/>
    </source>
</evidence>
<gene>
    <name evidence="9" type="ORF">A8L45_03395</name>
</gene>
<feature type="transmembrane region" description="Helical" evidence="8">
    <location>
        <begin position="47"/>
        <end position="67"/>
    </location>
</feature>
<organism evidence="9 10">
    <name type="scientific">Veronia pacifica</name>
    <dbReference type="NCBI Taxonomy" id="1080227"/>
    <lineage>
        <taxon>Bacteria</taxon>
        <taxon>Pseudomonadati</taxon>
        <taxon>Pseudomonadota</taxon>
        <taxon>Gammaproteobacteria</taxon>
        <taxon>Vibrionales</taxon>
        <taxon>Vibrionaceae</taxon>
        <taxon>Veronia</taxon>
    </lineage>
</organism>
<keyword evidence="10" id="KW-1185">Reference proteome</keyword>
<dbReference type="PRINTS" id="PR00952">
    <property type="entry name" value="TYPE3IMQPROT"/>
</dbReference>
<reference evidence="9 10" key="1">
    <citation type="submission" date="2016-05" db="EMBL/GenBank/DDBJ databases">
        <title>Genomic Taxonomy of the Vibrionaceae.</title>
        <authorList>
            <person name="Gomez-Gil B."/>
            <person name="Enciso-Ibarra J."/>
        </authorList>
    </citation>
    <scope>NUCLEOTIDE SEQUENCE [LARGE SCALE GENOMIC DNA]</scope>
    <source>
        <strain evidence="9 10">CAIM 1920</strain>
    </source>
</reference>
<accession>A0A1C3ER17</accession>
<evidence type="ECO:0000256" key="3">
    <source>
        <dbReference type="ARBA" id="ARBA00022475"/>
    </source>
</evidence>
<dbReference type="InterPro" id="IPR006306">
    <property type="entry name" value="T3SS_HrpO"/>
</dbReference>
<evidence type="ECO:0000313" key="9">
    <source>
        <dbReference type="EMBL" id="ODA35672.1"/>
    </source>
</evidence>
<dbReference type="NCBIfam" id="TIGR01403">
    <property type="entry name" value="fliQ_rel_III"/>
    <property type="match status" value="1"/>
</dbReference>
<dbReference type="OrthoDB" id="9806440at2"/>
<evidence type="ECO:0000256" key="4">
    <source>
        <dbReference type="ARBA" id="ARBA00022692"/>
    </source>
</evidence>
<sequence length="85" mass="9184">MQDIFTISEQGILLVVMLSAPALITAIVIGVLISLIQAVMQIQDQTLPFSLKLIGVVVCIIATGQWVGSELMQFAQYAFGAIINY</sequence>
<dbReference type="PANTHER" id="PTHR34040:SF7">
    <property type="entry name" value="SURFACE PRESENTATION OF ANTIGENS PROTEIN SPAQ"/>
    <property type="match status" value="1"/>
</dbReference>
<name>A0A1C3ER17_9GAMM</name>
<dbReference type="GO" id="GO:0005886">
    <property type="term" value="C:plasma membrane"/>
    <property type="evidence" value="ECO:0007669"/>
    <property type="project" value="UniProtKB-SubCell"/>
</dbReference>
<dbReference type="InterPro" id="IPR002191">
    <property type="entry name" value="Bac_export_3"/>
</dbReference>
<feature type="transmembrane region" description="Helical" evidence="8">
    <location>
        <begin position="12"/>
        <end position="35"/>
    </location>
</feature>
<keyword evidence="6" id="KW-0843">Virulence</keyword>
<proteinExistence type="inferred from homology"/>
<evidence type="ECO:0000256" key="1">
    <source>
        <dbReference type="ARBA" id="ARBA00004651"/>
    </source>
</evidence>
<keyword evidence="4 8" id="KW-0812">Transmembrane</keyword>
<keyword evidence="7 8" id="KW-0472">Membrane</keyword>
<dbReference type="GO" id="GO:0009306">
    <property type="term" value="P:protein secretion"/>
    <property type="evidence" value="ECO:0007669"/>
    <property type="project" value="InterPro"/>
</dbReference>